<dbReference type="Pfam" id="PF06452">
    <property type="entry name" value="CBM9_1"/>
    <property type="match status" value="1"/>
</dbReference>
<dbReference type="Proteomes" id="UP000230392">
    <property type="component" value="Unassembled WGS sequence"/>
</dbReference>
<organism evidence="3 4">
    <name type="scientific">bacterium (Candidatus Ratteibacteria) CG23_combo_of_CG06-09_8_20_14_all_48_7</name>
    <dbReference type="NCBI Taxonomy" id="2014292"/>
    <lineage>
        <taxon>Bacteria</taxon>
        <taxon>Candidatus Ratteibacteria</taxon>
    </lineage>
</organism>
<feature type="transmembrane region" description="Helical" evidence="1">
    <location>
        <begin position="60"/>
        <end position="77"/>
    </location>
</feature>
<keyword evidence="1" id="KW-1133">Transmembrane helix</keyword>
<comment type="caution">
    <text evidence="3">The sequence shown here is derived from an EMBL/GenBank/DDBJ whole genome shotgun (WGS) entry which is preliminary data.</text>
</comment>
<feature type="domain" description="Carbohydrate-binding" evidence="2">
    <location>
        <begin position="146"/>
        <end position="303"/>
    </location>
</feature>
<name>A0A2G9YBL8_9BACT</name>
<dbReference type="InterPro" id="IPR010502">
    <property type="entry name" value="Carb-bd_dom_fam9"/>
</dbReference>
<evidence type="ECO:0000313" key="4">
    <source>
        <dbReference type="Proteomes" id="UP000230392"/>
    </source>
</evidence>
<evidence type="ECO:0000313" key="3">
    <source>
        <dbReference type="EMBL" id="PIP16618.1"/>
    </source>
</evidence>
<keyword evidence="1" id="KW-0812">Transmembrane</keyword>
<keyword evidence="1" id="KW-0472">Membrane</keyword>
<dbReference type="GO" id="GO:0016052">
    <property type="term" value="P:carbohydrate catabolic process"/>
    <property type="evidence" value="ECO:0007669"/>
    <property type="project" value="InterPro"/>
</dbReference>
<protein>
    <recommendedName>
        <fullName evidence="2">Carbohydrate-binding domain-containing protein</fullName>
    </recommendedName>
</protein>
<reference evidence="3 4" key="1">
    <citation type="submission" date="2017-09" db="EMBL/GenBank/DDBJ databases">
        <title>Depth-based differentiation of microbial function through sediment-hosted aquifers and enrichment of novel symbionts in the deep terrestrial subsurface.</title>
        <authorList>
            <person name="Probst A.J."/>
            <person name="Ladd B."/>
            <person name="Jarett J.K."/>
            <person name="Geller-Mcgrath D.E."/>
            <person name="Sieber C.M."/>
            <person name="Emerson J.B."/>
            <person name="Anantharaman K."/>
            <person name="Thomas B.C."/>
            <person name="Malmstrom R."/>
            <person name="Stieglmeier M."/>
            <person name="Klingl A."/>
            <person name="Woyke T."/>
            <person name="Ryan C.M."/>
            <person name="Banfield J.F."/>
        </authorList>
    </citation>
    <scope>NUCLEOTIDE SEQUENCE [LARGE SCALE GENOMIC DNA]</scope>
    <source>
        <strain evidence="3">CG23_combo_of_CG06-09_8_20_14_all_48_7</strain>
    </source>
</reference>
<dbReference type="EMBL" id="PCRF01000050">
    <property type="protein sequence ID" value="PIP16618.1"/>
    <property type="molecule type" value="Genomic_DNA"/>
</dbReference>
<evidence type="ECO:0000259" key="2">
    <source>
        <dbReference type="Pfam" id="PF06452"/>
    </source>
</evidence>
<proteinExistence type="predicted"/>
<dbReference type="GO" id="GO:0030246">
    <property type="term" value="F:carbohydrate binding"/>
    <property type="evidence" value="ECO:0007669"/>
    <property type="project" value="InterPro"/>
</dbReference>
<sequence>MKIKRIIRVLFRVLFFPLRLIGNRLKFIKRIGFFFSPVRIFKRTRAVTRLIINKRKDKEFLILCAGVILAFVLLRLVDASLYRRLYPVVKTKTTYVQKNWDKKIYRSIWARFKKKKEKEKEEAKKSFSREMAPLISCAYTKNIPVIDSQFDDCWKQSQLATHFINPKEFRLSRVNTLVYSLYNDKNIYFYFFCAEPYSKKIRARVKGPDSELSDNDSAEILLAIPAEKGEFSYYRFAFDSNGTRYEAKEVSKDGTPAYDKSWQAEWNVACQRMKEGWSAEVSIPVKSLGIAGVKPQDAWGINFVRHRYPEENEDSYWFPLNEKVPASPNLFASLVFGETPLQARLLTAEYSDRESAGKATLELTNPFRTAARITLKITSFSVSGARGAEKKYAIVINGREEKKDNWDYELTSALKREGVHNVVATLLNDEEKVIYRDLIPVEFPLVNPVLSCNEVSEPPVIDGNLDDSAWTLSQVASNFAYYEGEKLAKVQT</sequence>
<gene>
    <name evidence="3" type="ORF">COX46_01160</name>
</gene>
<dbReference type="GO" id="GO:0004553">
    <property type="term" value="F:hydrolase activity, hydrolyzing O-glycosyl compounds"/>
    <property type="evidence" value="ECO:0007669"/>
    <property type="project" value="InterPro"/>
</dbReference>
<accession>A0A2G9YBL8</accession>
<feature type="non-terminal residue" evidence="3">
    <location>
        <position position="492"/>
    </location>
</feature>
<dbReference type="AlphaFoldDB" id="A0A2G9YBL8"/>
<dbReference type="Gene3D" id="2.60.40.1190">
    <property type="match status" value="1"/>
</dbReference>
<evidence type="ECO:0000256" key="1">
    <source>
        <dbReference type="SAM" id="Phobius"/>
    </source>
</evidence>
<dbReference type="SUPFAM" id="SSF49344">
    <property type="entry name" value="CBD9-like"/>
    <property type="match status" value="1"/>
</dbReference>